<organism evidence="2">
    <name type="scientific">Candidatus Atribacter allofermentans</name>
    <dbReference type="NCBI Taxonomy" id="1852833"/>
    <lineage>
        <taxon>Bacteria</taxon>
        <taxon>Pseudomonadati</taxon>
        <taxon>Atribacterota</taxon>
        <taxon>Atribacteria</taxon>
        <taxon>Atribacterales</taxon>
        <taxon>Atribacteraceae</taxon>
        <taxon>Atribacter</taxon>
    </lineage>
</organism>
<dbReference type="InterPro" id="IPR011990">
    <property type="entry name" value="TPR-like_helical_dom_sf"/>
</dbReference>
<name>A0A1V5T1I9_9BACT</name>
<feature type="chain" id="PRO_5013161425" evidence="1">
    <location>
        <begin position="25"/>
        <end position="353"/>
    </location>
</feature>
<feature type="signal peptide" evidence="1">
    <location>
        <begin position="1"/>
        <end position="24"/>
    </location>
</feature>
<dbReference type="Proteomes" id="UP000485569">
    <property type="component" value="Unassembled WGS sequence"/>
</dbReference>
<protein>
    <submittedName>
        <fullName evidence="2">Tetratricopeptide repeat protein</fullName>
    </submittedName>
</protein>
<dbReference type="AlphaFoldDB" id="A0A1V5T1I9"/>
<proteinExistence type="predicted"/>
<gene>
    <name evidence="2" type="ORF">BWY41_00603</name>
</gene>
<dbReference type="Pfam" id="PF14559">
    <property type="entry name" value="TPR_19"/>
    <property type="match status" value="1"/>
</dbReference>
<evidence type="ECO:0000313" key="2">
    <source>
        <dbReference type="EMBL" id="OQA60626.1"/>
    </source>
</evidence>
<evidence type="ECO:0000256" key="1">
    <source>
        <dbReference type="SAM" id="SignalP"/>
    </source>
</evidence>
<reference evidence="2" key="1">
    <citation type="submission" date="2017-02" db="EMBL/GenBank/DDBJ databases">
        <title>Delving into the versatile metabolic prowess of the omnipresent phylum Bacteroidetes.</title>
        <authorList>
            <person name="Nobu M.K."/>
            <person name="Mei R."/>
            <person name="Narihiro T."/>
            <person name="Kuroda K."/>
            <person name="Liu W.-T."/>
        </authorList>
    </citation>
    <scope>NUCLEOTIDE SEQUENCE</scope>
    <source>
        <strain evidence="2">ADurb.Bin276</strain>
    </source>
</reference>
<dbReference type="Pfam" id="PF13432">
    <property type="entry name" value="TPR_16"/>
    <property type="match status" value="1"/>
</dbReference>
<accession>A0A1V5T1I9</accession>
<keyword evidence="1" id="KW-0732">Signal</keyword>
<comment type="caution">
    <text evidence="2">The sequence shown here is derived from an EMBL/GenBank/DDBJ whole genome shotgun (WGS) entry which is preliminary data.</text>
</comment>
<sequence>MRNFFMIWFLILILLLLFCPTSFALDAFDQAQIYLESGDIDRAIQILKPLTNSSNEDELSQVVEVLYTLFSEKGQNQDAIHVLQIFIEKFPRTQSAYLYRYWIAKTEEDNKKYQESLKLLQKIVAEYPTDIGDPFNIRQQAMEDIAHHQENYFGNYTEAINSYLTILSQYPDFEEKSRILLQVASCYEKMNQFDKAMEFYQKIRFQETDPYYLDLSELRIEYLQSDPTWTRKNSAILIKELGDAFAKKDLQAIESLAKKGDFWTGQMFSEFEIVRFSQIIPYFSTYLTQSTLQIHPAEKKENEYYILKITSWGDPDFPILYLYIEKGIYGWEWSKIVLSNPEIECQVNNFDDT</sequence>
<dbReference type="EMBL" id="MWBQ01000035">
    <property type="protein sequence ID" value="OQA60626.1"/>
    <property type="molecule type" value="Genomic_DNA"/>
</dbReference>
<dbReference type="SUPFAM" id="SSF48452">
    <property type="entry name" value="TPR-like"/>
    <property type="match status" value="1"/>
</dbReference>
<dbReference type="Gene3D" id="1.25.40.10">
    <property type="entry name" value="Tetratricopeptide repeat domain"/>
    <property type="match status" value="2"/>
</dbReference>